<evidence type="ECO:0000259" key="10">
    <source>
        <dbReference type="PROSITE" id="PS51042"/>
    </source>
</evidence>
<gene>
    <name evidence="11" type="ORF">ANCDUO_26325</name>
</gene>
<dbReference type="AlphaFoldDB" id="A0A0C2F9V5"/>
<feature type="domain" description="CUT" evidence="10">
    <location>
        <begin position="14"/>
        <end position="101"/>
    </location>
</feature>
<evidence type="ECO:0000256" key="1">
    <source>
        <dbReference type="ARBA" id="ARBA00004123"/>
    </source>
</evidence>
<keyword evidence="4" id="KW-0805">Transcription regulation</keyword>
<evidence type="ECO:0000313" key="12">
    <source>
        <dbReference type="Proteomes" id="UP000054047"/>
    </source>
</evidence>
<dbReference type="PANTHER" id="PTHR14043">
    <property type="entry name" value="CCAAT DISPLACEMENT PROTEIN-RELATED"/>
    <property type="match status" value="1"/>
</dbReference>
<dbReference type="GO" id="GO:0000977">
    <property type="term" value="F:RNA polymerase II transcription regulatory region sequence-specific DNA binding"/>
    <property type="evidence" value="ECO:0007669"/>
    <property type="project" value="TreeGrafter"/>
</dbReference>
<evidence type="ECO:0000256" key="6">
    <source>
        <dbReference type="ARBA" id="ARBA00023125"/>
    </source>
</evidence>
<evidence type="ECO:0000256" key="9">
    <source>
        <dbReference type="ARBA" id="ARBA00023242"/>
    </source>
</evidence>
<keyword evidence="6" id="KW-0238">DNA-binding</keyword>
<comment type="subcellular location">
    <subcellularLocation>
        <location evidence="1">Nucleus</location>
    </subcellularLocation>
</comment>
<evidence type="ECO:0000256" key="8">
    <source>
        <dbReference type="ARBA" id="ARBA00023163"/>
    </source>
</evidence>
<evidence type="ECO:0000256" key="7">
    <source>
        <dbReference type="ARBA" id="ARBA00023155"/>
    </source>
</evidence>
<protein>
    <submittedName>
        <fullName evidence="11">CUT domain protein</fullName>
    </submittedName>
</protein>
<dbReference type="SUPFAM" id="SSF47413">
    <property type="entry name" value="lambda repressor-like DNA-binding domains"/>
    <property type="match status" value="1"/>
</dbReference>
<dbReference type="FunFam" id="1.10.260.40:FF:000027">
    <property type="entry name" value="Homeobox protein cut-like"/>
    <property type="match status" value="1"/>
</dbReference>
<evidence type="ECO:0000313" key="11">
    <source>
        <dbReference type="EMBL" id="KIH43664.1"/>
    </source>
</evidence>
<keyword evidence="8" id="KW-0804">Transcription</keyword>
<dbReference type="Proteomes" id="UP000054047">
    <property type="component" value="Unassembled WGS sequence"/>
</dbReference>
<keyword evidence="12" id="KW-1185">Reference proteome</keyword>
<evidence type="ECO:0000256" key="2">
    <source>
        <dbReference type="ARBA" id="ARBA00008190"/>
    </source>
</evidence>
<keyword evidence="9" id="KW-0539">Nucleus</keyword>
<evidence type="ECO:0000256" key="3">
    <source>
        <dbReference type="ARBA" id="ARBA00022737"/>
    </source>
</evidence>
<dbReference type="PANTHER" id="PTHR14043:SF2">
    <property type="entry name" value="HOMEOBOX PROTEIN CUT"/>
    <property type="match status" value="1"/>
</dbReference>
<dbReference type="Gene3D" id="1.10.260.40">
    <property type="entry name" value="lambda repressor-like DNA-binding domains"/>
    <property type="match status" value="1"/>
</dbReference>
<dbReference type="EMBL" id="KN783835">
    <property type="protein sequence ID" value="KIH43664.1"/>
    <property type="molecule type" value="Genomic_DNA"/>
</dbReference>
<keyword evidence="5" id="KW-0175">Coiled coil</keyword>
<sequence length="119" mass="13612">MSARMRVGLSPITQDQFEMFGHIDTEDVVKQIKEFLSMNSISQRQFGEHVLGLSQGSVSDLLARPKQWNMLTQKGREPFIRMKLFMREVLQSANKEKKNAAECSGIVLSCNDHQVRKIT</sequence>
<organism evidence="11 12">
    <name type="scientific">Ancylostoma duodenale</name>
    <dbReference type="NCBI Taxonomy" id="51022"/>
    <lineage>
        <taxon>Eukaryota</taxon>
        <taxon>Metazoa</taxon>
        <taxon>Ecdysozoa</taxon>
        <taxon>Nematoda</taxon>
        <taxon>Chromadorea</taxon>
        <taxon>Rhabditida</taxon>
        <taxon>Rhabditina</taxon>
        <taxon>Rhabditomorpha</taxon>
        <taxon>Strongyloidea</taxon>
        <taxon>Ancylostomatidae</taxon>
        <taxon>Ancylostomatinae</taxon>
        <taxon>Ancylostoma</taxon>
    </lineage>
</organism>
<reference evidence="11 12" key="1">
    <citation type="submission" date="2013-12" db="EMBL/GenBank/DDBJ databases">
        <title>Draft genome of the parsitic nematode Ancylostoma duodenale.</title>
        <authorList>
            <person name="Mitreva M."/>
        </authorList>
    </citation>
    <scope>NUCLEOTIDE SEQUENCE [LARGE SCALE GENOMIC DNA]</scope>
    <source>
        <strain evidence="11 12">Zhejiang</strain>
    </source>
</reference>
<keyword evidence="3" id="KW-0677">Repeat</keyword>
<dbReference type="SMART" id="SM01109">
    <property type="entry name" value="CUT"/>
    <property type="match status" value="1"/>
</dbReference>
<dbReference type="PROSITE" id="PS51042">
    <property type="entry name" value="CUT"/>
    <property type="match status" value="1"/>
</dbReference>
<evidence type="ECO:0000256" key="5">
    <source>
        <dbReference type="ARBA" id="ARBA00023054"/>
    </source>
</evidence>
<dbReference type="OrthoDB" id="10257567at2759"/>
<dbReference type="GO" id="GO:0005634">
    <property type="term" value="C:nucleus"/>
    <property type="evidence" value="ECO:0007669"/>
    <property type="project" value="UniProtKB-SubCell"/>
</dbReference>
<accession>A0A0C2F9V5</accession>
<dbReference type="GO" id="GO:0000981">
    <property type="term" value="F:DNA-binding transcription factor activity, RNA polymerase II-specific"/>
    <property type="evidence" value="ECO:0007669"/>
    <property type="project" value="TreeGrafter"/>
</dbReference>
<proteinExistence type="inferred from homology"/>
<comment type="similarity">
    <text evidence="2">Belongs to the CUT homeobox family.</text>
</comment>
<name>A0A0C2F9V5_9BILA</name>
<dbReference type="InterPro" id="IPR010982">
    <property type="entry name" value="Lambda_DNA-bd_dom_sf"/>
</dbReference>
<dbReference type="InterPro" id="IPR003350">
    <property type="entry name" value="CUT_dom"/>
</dbReference>
<dbReference type="Pfam" id="PF02376">
    <property type="entry name" value="CUT"/>
    <property type="match status" value="1"/>
</dbReference>
<evidence type="ECO:0000256" key="4">
    <source>
        <dbReference type="ARBA" id="ARBA00023015"/>
    </source>
</evidence>
<keyword evidence="7" id="KW-0371">Homeobox</keyword>